<proteinExistence type="predicted"/>
<dbReference type="RefSeq" id="WP_378255100.1">
    <property type="nucleotide sequence ID" value="NZ_JBHSIT010000003.1"/>
</dbReference>
<keyword evidence="2" id="KW-1185">Reference proteome</keyword>
<evidence type="ECO:0000313" key="2">
    <source>
        <dbReference type="Proteomes" id="UP001595872"/>
    </source>
</evidence>
<gene>
    <name evidence="1" type="ORF">ACFPCY_14155</name>
</gene>
<evidence type="ECO:0000313" key="1">
    <source>
        <dbReference type="EMBL" id="MFC4908472.1"/>
    </source>
</evidence>
<protein>
    <submittedName>
        <fullName evidence="1">Uncharacterized protein</fullName>
    </submittedName>
</protein>
<accession>A0ABV9TWE9</accession>
<reference evidence="2" key="1">
    <citation type="journal article" date="2019" name="Int. J. Syst. Evol. Microbiol.">
        <title>The Global Catalogue of Microorganisms (GCM) 10K type strain sequencing project: providing services to taxonomists for standard genome sequencing and annotation.</title>
        <authorList>
            <consortium name="The Broad Institute Genomics Platform"/>
            <consortium name="The Broad Institute Genome Sequencing Center for Infectious Disease"/>
            <person name="Wu L."/>
            <person name="Ma J."/>
        </authorList>
    </citation>
    <scope>NUCLEOTIDE SEQUENCE [LARGE SCALE GENOMIC DNA]</scope>
    <source>
        <strain evidence="2">KLKA75</strain>
    </source>
</reference>
<sequence length="259" mass="29128">MTLADTTRDGISHRLLATRLGLASWQLRLAREHDMVPEPDRPGDRWGPKTAAQCVERVDAIKAAFGDEPPIGAERAAARLAARVRMDVERADVEVLVAQDALEVVGLFRGHRLYLLRDLDALAPDTVTKVVRARKGPLVESVEPKGAARILDWPRNTFETIAAERNLTVDRLGRYVLTDVQNLAKDDDLKARVEADRRQAVFQRFKREEERCEEGLRAWLNECSAYLERRTDEPPPALTLRRVLQALISARAQTAANEP</sequence>
<name>A0ABV9TWE9_9ACTN</name>
<organism evidence="1 2">
    <name type="scientific">Actinomadura gamaensis</name>
    <dbReference type="NCBI Taxonomy" id="1763541"/>
    <lineage>
        <taxon>Bacteria</taxon>
        <taxon>Bacillati</taxon>
        <taxon>Actinomycetota</taxon>
        <taxon>Actinomycetes</taxon>
        <taxon>Streptosporangiales</taxon>
        <taxon>Thermomonosporaceae</taxon>
        <taxon>Actinomadura</taxon>
    </lineage>
</organism>
<comment type="caution">
    <text evidence="1">The sequence shown here is derived from an EMBL/GenBank/DDBJ whole genome shotgun (WGS) entry which is preliminary data.</text>
</comment>
<dbReference type="EMBL" id="JBHSIT010000003">
    <property type="protein sequence ID" value="MFC4908472.1"/>
    <property type="molecule type" value="Genomic_DNA"/>
</dbReference>
<dbReference type="Proteomes" id="UP001595872">
    <property type="component" value="Unassembled WGS sequence"/>
</dbReference>